<dbReference type="Proteomes" id="UP001596138">
    <property type="component" value="Unassembled WGS sequence"/>
</dbReference>
<keyword evidence="2" id="KW-1185">Reference proteome</keyword>
<protein>
    <submittedName>
        <fullName evidence="1">Uncharacterized protein</fullName>
    </submittedName>
</protein>
<accession>A0ABW1SW91</accession>
<comment type="caution">
    <text evidence="1">The sequence shown here is derived from an EMBL/GenBank/DDBJ whole genome shotgun (WGS) entry which is preliminary data.</text>
</comment>
<gene>
    <name evidence="1" type="ORF">ACFQGU_02205</name>
</gene>
<proteinExistence type="predicted"/>
<organism evidence="1 2">
    <name type="scientific">Longivirga aurantiaca</name>
    <dbReference type="NCBI Taxonomy" id="1837743"/>
    <lineage>
        <taxon>Bacteria</taxon>
        <taxon>Bacillati</taxon>
        <taxon>Actinomycetota</taxon>
        <taxon>Actinomycetes</taxon>
        <taxon>Sporichthyales</taxon>
        <taxon>Sporichthyaceae</taxon>
        <taxon>Longivirga</taxon>
    </lineage>
</organism>
<dbReference type="EMBL" id="JBHSTI010000002">
    <property type="protein sequence ID" value="MFC6236676.1"/>
    <property type="molecule type" value="Genomic_DNA"/>
</dbReference>
<evidence type="ECO:0000313" key="1">
    <source>
        <dbReference type="EMBL" id="MFC6236676.1"/>
    </source>
</evidence>
<name>A0ABW1SW91_9ACTN</name>
<dbReference type="RefSeq" id="WP_386763714.1">
    <property type="nucleotide sequence ID" value="NZ_JBHSTI010000002.1"/>
</dbReference>
<evidence type="ECO:0000313" key="2">
    <source>
        <dbReference type="Proteomes" id="UP001596138"/>
    </source>
</evidence>
<reference evidence="2" key="1">
    <citation type="journal article" date="2019" name="Int. J. Syst. Evol. Microbiol.">
        <title>The Global Catalogue of Microorganisms (GCM) 10K type strain sequencing project: providing services to taxonomists for standard genome sequencing and annotation.</title>
        <authorList>
            <consortium name="The Broad Institute Genomics Platform"/>
            <consortium name="The Broad Institute Genome Sequencing Center for Infectious Disease"/>
            <person name="Wu L."/>
            <person name="Ma J."/>
        </authorList>
    </citation>
    <scope>NUCLEOTIDE SEQUENCE [LARGE SCALE GENOMIC DNA]</scope>
    <source>
        <strain evidence="2">CGMCC 4.7317</strain>
    </source>
</reference>
<sequence length="132" mass="13719">MGFLNDLLTLNRQANEIRAQHDPVAKAQAQSGRGSMRAARVAMQSATAVATDASARSGCATVLRVVDTCLRVGRHPVAEIDLLVDVDGRLPFPARVRTGVPLGGAGQAELGALVAVRVVGESVAVLWGVPAR</sequence>